<keyword evidence="2" id="KW-1185">Reference proteome</keyword>
<reference evidence="1 2" key="2">
    <citation type="journal article" date="2022" name="Mol. Ecol. Resour.">
        <title>The genomes of chicory, endive, great burdock and yacon provide insights into Asteraceae paleo-polyploidization history and plant inulin production.</title>
        <authorList>
            <person name="Fan W."/>
            <person name="Wang S."/>
            <person name="Wang H."/>
            <person name="Wang A."/>
            <person name="Jiang F."/>
            <person name="Liu H."/>
            <person name="Zhao H."/>
            <person name="Xu D."/>
            <person name="Zhang Y."/>
        </authorList>
    </citation>
    <scope>NUCLEOTIDE SEQUENCE [LARGE SCALE GENOMIC DNA]</scope>
    <source>
        <strain evidence="2">cv. Punajuju</strain>
        <tissue evidence="1">Leaves</tissue>
    </source>
</reference>
<comment type="caution">
    <text evidence="1">The sequence shown here is derived from an EMBL/GenBank/DDBJ whole genome shotgun (WGS) entry which is preliminary data.</text>
</comment>
<name>A0ACB8YWD0_CICIN</name>
<proteinExistence type="predicted"/>
<dbReference type="EMBL" id="CM042017">
    <property type="protein sequence ID" value="KAI3690052.1"/>
    <property type="molecule type" value="Genomic_DNA"/>
</dbReference>
<accession>A0ACB8YWD0</accession>
<protein>
    <submittedName>
        <fullName evidence="1">Uncharacterized protein</fullName>
    </submittedName>
</protein>
<dbReference type="Proteomes" id="UP001055811">
    <property type="component" value="Linkage Group LG09"/>
</dbReference>
<organism evidence="1 2">
    <name type="scientific">Cichorium intybus</name>
    <name type="common">Chicory</name>
    <dbReference type="NCBI Taxonomy" id="13427"/>
    <lineage>
        <taxon>Eukaryota</taxon>
        <taxon>Viridiplantae</taxon>
        <taxon>Streptophyta</taxon>
        <taxon>Embryophyta</taxon>
        <taxon>Tracheophyta</taxon>
        <taxon>Spermatophyta</taxon>
        <taxon>Magnoliopsida</taxon>
        <taxon>eudicotyledons</taxon>
        <taxon>Gunneridae</taxon>
        <taxon>Pentapetalae</taxon>
        <taxon>asterids</taxon>
        <taxon>campanulids</taxon>
        <taxon>Asterales</taxon>
        <taxon>Asteraceae</taxon>
        <taxon>Cichorioideae</taxon>
        <taxon>Cichorieae</taxon>
        <taxon>Cichoriinae</taxon>
        <taxon>Cichorium</taxon>
    </lineage>
</organism>
<gene>
    <name evidence="1" type="ORF">L2E82_48027</name>
</gene>
<sequence length="85" mass="9479">MTSMNVPEPVMSLAVSPVSKDSGKQDPTFRVGLDPESGQTIISGMGELHLEVYVERIKREYKVDATVGKPRVNFRETNSQEEKLI</sequence>
<evidence type="ECO:0000313" key="1">
    <source>
        <dbReference type="EMBL" id="KAI3690052.1"/>
    </source>
</evidence>
<reference evidence="2" key="1">
    <citation type="journal article" date="2022" name="Mol. Ecol. Resour.">
        <title>The genomes of chicory, endive, great burdock and yacon provide insights into Asteraceae palaeo-polyploidization history and plant inulin production.</title>
        <authorList>
            <person name="Fan W."/>
            <person name="Wang S."/>
            <person name="Wang H."/>
            <person name="Wang A."/>
            <person name="Jiang F."/>
            <person name="Liu H."/>
            <person name="Zhao H."/>
            <person name="Xu D."/>
            <person name="Zhang Y."/>
        </authorList>
    </citation>
    <scope>NUCLEOTIDE SEQUENCE [LARGE SCALE GENOMIC DNA]</scope>
    <source>
        <strain evidence="2">cv. Punajuju</strain>
    </source>
</reference>
<evidence type="ECO:0000313" key="2">
    <source>
        <dbReference type="Proteomes" id="UP001055811"/>
    </source>
</evidence>